<keyword evidence="13" id="KW-1185">Reference proteome</keyword>
<sequence>MTPELEQLLLESGRMAPAWRGAFRAVPRGAFLPDVIWPFSAGEASTPVDRRTEYEAWAQWAEENVPLTVQHDDGAPTGPGVYTSSSSMPSIVAAMLRDLDVEPGMRALEIGTGTGWNAGLLSCRLGDRAVTTVEVDEVLADQARARLAAAGFAPTVVVGDGLAGHAPGAPYDRVIATAGVRSIPPAWIAQTRPGGVIVAPWGTDYSRQDAIARLVVGDDGTAGGRLTGPAEFMKARSHRRKWPVHEEYVTDWPGAVTGSDLTLDEVFDPAYGGTGLLLGLLVDACTHTVHEGTAWLYGITDRSWAAAVAESPEVRVHQSGPRRLWDEVETAYRWWLDRGRPEVDRFGLTVDADGQRVWLDSPDTPITRVALK</sequence>
<evidence type="ECO:0000256" key="11">
    <source>
        <dbReference type="ARBA" id="ARBA00031350"/>
    </source>
</evidence>
<name>A0A841EBQ0_9ACTN</name>
<dbReference type="GO" id="GO:0005737">
    <property type="term" value="C:cytoplasm"/>
    <property type="evidence" value="ECO:0007669"/>
    <property type="project" value="UniProtKB-SubCell"/>
</dbReference>
<evidence type="ECO:0000256" key="4">
    <source>
        <dbReference type="ARBA" id="ARBA00013346"/>
    </source>
</evidence>
<evidence type="ECO:0000256" key="8">
    <source>
        <dbReference type="ARBA" id="ARBA00022691"/>
    </source>
</evidence>
<accession>A0A841EBQ0</accession>
<evidence type="ECO:0000256" key="5">
    <source>
        <dbReference type="ARBA" id="ARBA00022490"/>
    </source>
</evidence>
<evidence type="ECO:0000256" key="3">
    <source>
        <dbReference type="ARBA" id="ARBA00011890"/>
    </source>
</evidence>
<dbReference type="AlphaFoldDB" id="A0A841EBQ0"/>
<evidence type="ECO:0000256" key="9">
    <source>
        <dbReference type="ARBA" id="ARBA00030757"/>
    </source>
</evidence>
<dbReference type="PANTHER" id="PTHR11579">
    <property type="entry name" value="PROTEIN-L-ISOASPARTATE O-METHYLTRANSFERASE"/>
    <property type="match status" value="1"/>
</dbReference>
<dbReference type="GO" id="GO:0004719">
    <property type="term" value="F:protein-L-isoaspartate (D-aspartate) O-methyltransferase activity"/>
    <property type="evidence" value="ECO:0007669"/>
    <property type="project" value="UniProtKB-EC"/>
</dbReference>
<dbReference type="InterPro" id="IPR000682">
    <property type="entry name" value="PCMT"/>
</dbReference>
<dbReference type="CDD" id="cd02440">
    <property type="entry name" value="AdoMet_MTases"/>
    <property type="match status" value="1"/>
</dbReference>
<comment type="subcellular location">
    <subcellularLocation>
        <location evidence="1">Cytoplasm</location>
    </subcellularLocation>
</comment>
<comment type="similarity">
    <text evidence="2">Belongs to the methyltransferase superfamily. L-isoaspartyl/D-aspartyl protein methyltransferase family.</text>
</comment>
<dbReference type="InterPro" id="IPR029063">
    <property type="entry name" value="SAM-dependent_MTases_sf"/>
</dbReference>
<dbReference type="Gene3D" id="3.40.50.150">
    <property type="entry name" value="Vaccinia Virus protein VP39"/>
    <property type="match status" value="1"/>
</dbReference>
<protein>
    <recommendedName>
        <fullName evidence="4">Protein-L-isoaspartate O-methyltransferase</fullName>
        <ecNumber evidence="3">2.1.1.77</ecNumber>
    </recommendedName>
    <alternativeName>
        <fullName evidence="11">L-isoaspartyl protein carboxyl methyltransferase</fullName>
    </alternativeName>
    <alternativeName>
        <fullName evidence="9">Protein L-isoaspartyl methyltransferase</fullName>
    </alternativeName>
    <alternativeName>
        <fullName evidence="10">Protein-beta-aspartate methyltransferase</fullName>
    </alternativeName>
</protein>
<keyword evidence="8" id="KW-0949">S-adenosyl-L-methionine</keyword>
<evidence type="ECO:0000256" key="10">
    <source>
        <dbReference type="ARBA" id="ARBA00031323"/>
    </source>
</evidence>
<proteinExistence type="inferred from homology"/>
<evidence type="ECO:0000256" key="6">
    <source>
        <dbReference type="ARBA" id="ARBA00022603"/>
    </source>
</evidence>
<dbReference type="RefSeq" id="WP_312862603.1">
    <property type="nucleotide sequence ID" value="NZ_BAABKT010000001.1"/>
</dbReference>
<dbReference type="EC" id="2.1.1.77" evidence="3"/>
<evidence type="ECO:0000313" key="12">
    <source>
        <dbReference type="EMBL" id="MBB5999854.1"/>
    </source>
</evidence>
<comment type="caution">
    <text evidence="12">The sequence shown here is derived from an EMBL/GenBank/DDBJ whole genome shotgun (WGS) entry which is preliminary data.</text>
</comment>
<keyword evidence="6 12" id="KW-0489">Methyltransferase</keyword>
<reference evidence="12 13" key="1">
    <citation type="submission" date="2020-08" db="EMBL/GenBank/DDBJ databases">
        <title>Sequencing the genomes of 1000 actinobacteria strains.</title>
        <authorList>
            <person name="Klenk H.-P."/>
        </authorList>
    </citation>
    <scope>NUCLEOTIDE SEQUENCE [LARGE SCALE GENOMIC DNA]</scope>
    <source>
        <strain evidence="12 13">DSM 44593</strain>
    </source>
</reference>
<dbReference type="SUPFAM" id="SSF53335">
    <property type="entry name" value="S-adenosyl-L-methionine-dependent methyltransferases"/>
    <property type="match status" value="1"/>
</dbReference>
<evidence type="ECO:0000256" key="1">
    <source>
        <dbReference type="ARBA" id="ARBA00004496"/>
    </source>
</evidence>
<dbReference type="EMBL" id="JACHLY010000001">
    <property type="protein sequence ID" value="MBB5999854.1"/>
    <property type="molecule type" value="Genomic_DNA"/>
</dbReference>
<dbReference type="Pfam" id="PF01135">
    <property type="entry name" value="PCMT"/>
    <property type="match status" value="1"/>
</dbReference>
<gene>
    <name evidence="12" type="ORF">HNR25_003605</name>
</gene>
<evidence type="ECO:0000256" key="7">
    <source>
        <dbReference type="ARBA" id="ARBA00022679"/>
    </source>
</evidence>
<evidence type="ECO:0000256" key="2">
    <source>
        <dbReference type="ARBA" id="ARBA00005369"/>
    </source>
</evidence>
<evidence type="ECO:0000313" key="13">
    <source>
        <dbReference type="Proteomes" id="UP000578077"/>
    </source>
</evidence>
<keyword evidence="7 12" id="KW-0808">Transferase</keyword>
<organism evidence="12 13">
    <name type="scientific">Streptomonospora salina</name>
    <dbReference type="NCBI Taxonomy" id="104205"/>
    <lineage>
        <taxon>Bacteria</taxon>
        <taxon>Bacillati</taxon>
        <taxon>Actinomycetota</taxon>
        <taxon>Actinomycetes</taxon>
        <taxon>Streptosporangiales</taxon>
        <taxon>Nocardiopsidaceae</taxon>
        <taxon>Streptomonospora</taxon>
    </lineage>
</organism>
<keyword evidence="5" id="KW-0963">Cytoplasm</keyword>
<dbReference type="PANTHER" id="PTHR11579:SF0">
    <property type="entry name" value="PROTEIN-L-ISOASPARTATE(D-ASPARTATE) O-METHYLTRANSFERASE"/>
    <property type="match status" value="1"/>
</dbReference>
<dbReference type="Proteomes" id="UP000578077">
    <property type="component" value="Unassembled WGS sequence"/>
</dbReference>
<dbReference type="GO" id="GO:0032259">
    <property type="term" value="P:methylation"/>
    <property type="evidence" value="ECO:0007669"/>
    <property type="project" value="UniProtKB-KW"/>
</dbReference>